<dbReference type="EMBL" id="QUQO01000001">
    <property type="protein sequence ID" value="RFB04272.1"/>
    <property type="molecule type" value="Genomic_DNA"/>
</dbReference>
<reference evidence="1 2" key="1">
    <citation type="submission" date="2018-08" db="EMBL/GenBank/DDBJ databases">
        <title>Parvularcula sp. SM1705, isolated from surface water of the South Sea China.</title>
        <authorList>
            <person name="Sun L."/>
        </authorList>
    </citation>
    <scope>NUCLEOTIDE SEQUENCE [LARGE SCALE GENOMIC DNA]</scope>
    <source>
        <strain evidence="1 2">SM1705</strain>
    </source>
</reference>
<proteinExistence type="predicted"/>
<dbReference type="InParanoid" id="A0A371RFP3"/>
<sequence length="241" mass="26398">MTNTAVLNNVDHHDLKFIPPSAPTDADKVNQVLVFPTEFPEVQREFPIFFRKGQDGAFQPVALLGLDKDENLFLGPKGWRTRYIPAIITRGPFLIGLPSPDNPQVQGQGAMIQVDLDDPRLSRTDGVPLFLPHGGNAPFLNQITGVLQLIHAGHQLMAPMFAAFEEAGLIEPVTVEINTSDTNKYVVPDMHTISAEAMSALSAEQLKTLHDQGFLHLAYMVLSSTGNVSHLIDLKNMKQAG</sequence>
<dbReference type="InterPro" id="IPR010836">
    <property type="entry name" value="SapC"/>
</dbReference>
<evidence type="ECO:0000313" key="1">
    <source>
        <dbReference type="EMBL" id="RFB04272.1"/>
    </source>
</evidence>
<dbReference type="Proteomes" id="UP000264589">
    <property type="component" value="Unassembled WGS sequence"/>
</dbReference>
<gene>
    <name evidence="1" type="ORF">DX908_02605</name>
</gene>
<protein>
    <submittedName>
        <fullName evidence="1">Peptide ABC transporter permease</fullName>
    </submittedName>
</protein>
<comment type="caution">
    <text evidence="1">The sequence shown here is derived from an EMBL/GenBank/DDBJ whole genome shotgun (WGS) entry which is preliminary data.</text>
</comment>
<dbReference type="OrthoDB" id="8888710at2"/>
<dbReference type="RefSeq" id="WP_116390900.1">
    <property type="nucleotide sequence ID" value="NZ_QUQO01000001.1"/>
</dbReference>
<name>A0A371RFP3_9PROT</name>
<organism evidence="1 2">
    <name type="scientific">Parvularcula marina</name>
    <dbReference type="NCBI Taxonomy" id="2292771"/>
    <lineage>
        <taxon>Bacteria</taxon>
        <taxon>Pseudomonadati</taxon>
        <taxon>Pseudomonadota</taxon>
        <taxon>Alphaproteobacteria</taxon>
        <taxon>Parvularculales</taxon>
        <taxon>Parvularculaceae</taxon>
        <taxon>Parvularcula</taxon>
    </lineage>
</organism>
<dbReference type="AlphaFoldDB" id="A0A371RFP3"/>
<keyword evidence="2" id="KW-1185">Reference proteome</keyword>
<dbReference type="Pfam" id="PF07277">
    <property type="entry name" value="SapC"/>
    <property type="match status" value="1"/>
</dbReference>
<accession>A0A371RFP3</accession>
<evidence type="ECO:0000313" key="2">
    <source>
        <dbReference type="Proteomes" id="UP000264589"/>
    </source>
</evidence>